<organism evidence="4 5">
    <name type="scientific">Salinibacillus xinjiangensis</name>
    <dbReference type="NCBI Taxonomy" id="1229268"/>
    <lineage>
        <taxon>Bacteria</taxon>
        <taxon>Bacillati</taxon>
        <taxon>Bacillota</taxon>
        <taxon>Bacilli</taxon>
        <taxon>Bacillales</taxon>
        <taxon>Bacillaceae</taxon>
        <taxon>Salinibacillus</taxon>
    </lineage>
</organism>
<dbReference type="AlphaFoldDB" id="A0A6G1X260"/>
<dbReference type="PANTHER" id="PTHR43363">
    <property type="entry name" value="HYPOXANTHINE PHOSPHORIBOSYLTRANSFERASE"/>
    <property type="match status" value="1"/>
</dbReference>
<reference evidence="4 5" key="1">
    <citation type="submission" date="2019-11" db="EMBL/GenBank/DDBJ databases">
        <authorList>
            <person name="Li J."/>
        </authorList>
    </citation>
    <scope>NUCLEOTIDE SEQUENCE [LARGE SCALE GENOMIC DNA]</scope>
    <source>
        <strain evidence="4 5">J4</strain>
    </source>
</reference>
<dbReference type="RefSeq" id="WP_153727026.1">
    <property type="nucleotide sequence ID" value="NZ_WJNH01000001.1"/>
</dbReference>
<dbReference type="Proteomes" id="UP000480185">
    <property type="component" value="Unassembled WGS sequence"/>
</dbReference>
<dbReference type="Gene3D" id="3.40.50.2020">
    <property type="match status" value="1"/>
</dbReference>
<keyword evidence="5" id="KW-1185">Reference proteome</keyword>
<dbReference type="SUPFAM" id="SSF53271">
    <property type="entry name" value="PRTase-like"/>
    <property type="match status" value="1"/>
</dbReference>
<evidence type="ECO:0000313" key="4">
    <source>
        <dbReference type="EMBL" id="MRG85073.1"/>
    </source>
</evidence>
<keyword evidence="2 4" id="KW-0808">Transferase</keyword>
<dbReference type="OrthoDB" id="2967106at2"/>
<keyword evidence="1 4" id="KW-0328">Glycosyltransferase</keyword>
<sequence length="203" mass="23331">MKSIELSLNDTKEKSIELAKKVEKNFKPDVVVFIATGSYHIGKTISDYFDIPLVEVFAVRTGNSLKKYMSPLLQLIPKGIKNTLRKAELKSGMHNKDSERKVFIERDKHILINAKRILIVDDSVDTGSTAKQVATFVKETVRNAEIKFASINIFDESKEVYKVNYFLYENHIISGPWSKDSKYHKQFLKEYDSYKKAVKSNES</sequence>
<gene>
    <name evidence="4" type="ORF">GH754_01880</name>
</gene>
<evidence type="ECO:0000256" key="2">
    <source>
        <dbReference type="ARBA" id="ARBA00022679"/>
    </source>
</evidence>
<protein>
    <submittedName>
        <fullName evidence="4">Phosphoribosyltransferase</fullName>
    </submittedName>
</protein>
<feature type="domain" description="Phosphoribosyltransferase" evidence="3">
    <location>
        <begin position="14"/>
        <end position="151"/>
    </location>
</feature>
<dbReference type="CDD" id="cd06223">
    <property type="entry name" value="PRTases_typeI"/>
    <property type="match status" value="1"/>
</dbReference>
<dbReference type="Pfam" id="PF00156">
    <property type="entry name" value="Pribosyltran"/>
    <property type="match status" value="1"/>
</dbReference>
<evidence type="ECO:0000259" key="3">
    <source>
        <dbReference type="Pfam" id="PF00156"/>
    </source>
</evidence>
<comment type="caution">
    <text evidence="4">The sequence shown here is derived from an EMBL/GenBank/DDBJ whole genome shotgun (WGS) entry which is preliminary data.</text>
</comment>
<dbReference type="EMBL" id="WJNH01000001">
    <property type="protein sequence ID" value="MRG85073.1"/>
    <property type="molecule type" value="Genomic_DNA"/>
</dbReference>
<proteinExistence type="predicted"/>
<evidence type="ECO:0000313" key="5">
    <source>
        <dbReference type="Proteomes" id="UP000480185"/>
    </source>
</evidence>
<accession>A0A6G1X260</accession>
<dbReference type="InterPro" id="IPR000836">
    <property type="entry name" value="PRTase_dom"/>
</dbReference>
<name>A0A6G1X260_9BACI</name>
<evidence type="ECO:0000256" key="1">
    <source>
        <dbReference type="ARBA" id="ARBA00022676"/>
    </source>
</evidence>
<dbReference type="GO" id="GO:0016757">
    <property type="term" value="F:glycosyltransferase activity"/>
    <property type="evidence" value="ECO:0007669"/>
    <property type="project" value="UniProtKB-KW"/>
</dbReference>
<dbReference type="InterPro" id="IPR029057">
    <property type="entry name" value="PRTase-like"/>
</dbReference>
<dbReference type="PANTHER" id="PTHR43363:SF1">
    <property type="entry name" value="HYPOXANTHINE-GUANINE PHOSPHORIBOSYLTRANSFERASE"/>
    <property type="match status" value="1"/>
</dbReference>